<sequence>GTWGTKLNTDMDLVDTQMKVNEDAAAASQTIADAALPVAGGAMTGGIDVFTSRSLYAALGSISTTQDLDFALANAFTFTVGAAVTLSFTNVPTADDFIVGAILKITNGGAFFITWPAAVNWVGGVTPTFTTSGTDLVALVSFDDSATWQANVLLDVK</sequence>
<dbReference type="EMBL" id="LAZR01038601">
    <property type="protein sequence ID" value="KKL19132.1"/>
    <property type="molecule type" value="Genomic_DNA"/>
</dbReference>
<reference evidence="1" key="1">
    <citation type="journal article" date="2015" name="Nature">
        <title>Complex archaea that bridge the gap between prokaryotes and eukaryotes.</title>
        <authorList>
            <person name="Spang A."/>
            <person name="Saw J.H."/>
            <person name="Jorgensen S.L."/>
            <person name="Zaremba-Niedzwiedzka K."/>
            <person name="Martijn J."/>
            <person name="Lind A.E."/>
            <person name="van Eijk R."/>
            <person name="Schleper C."/>
            <person name="Guy L."/>
            <person name="Ettema T.J."/>
        </authorList>
    </citation>
    <scope>NUCLEOTIDE SEQUENCE</scope>
</reference>
<feature type="non-terminal residue" evidence="1">
    <location>
        <position position="1"/>
    </location>
</feature>
<comment type="caution">
    <text evidence="1">The sequence shown here is derived from an EMBL/GenBank/DDBJ whole genome shotgun (WGS) entry which is preliminary data.</text>
</comment>
<protein>
    <submittedName>
        <fullName evidence="1">Uncharacterized protein</fullName>
    </submittedName>
</protein>
<gene>
    <name evidence="1" type="ORF">LCGC14_2468590</name>
</gene>
<evidence type="ECO:0000313" key="1">
    <source>
        <dbReference type="EMBL" id="KKL19132.1"/>
    </source>
</evidence>
<organism evidence="1">
    <name type="scientific">marine sediment metagenome</name>
    <dbReference type="NCBI Taxonomy" id="412755"/>
    <lineage>
        <taxon>unclassified sequences</taxon>
        <taxon>metagenomes</taxon>
        <taxon>ecological metagenomes</taxon>
    </lineage>
</organism>
<dbReference type="AlphaFoldDB" id="A0A0F9BYV4"/>
<accession>A0A0F9BYV4</accession>
<proteinExistence type="predicted"/>
<name>A0A0F9BYV4_9ZZZZ</name>